<organism evidence="2 3">
    <name type="scientific">Desulfurobacterium atlanticum</name>
    <dbReference type="NCBI Taxonomy" id="240169"/>
    <lineage>
        <taxon>Bacteria</taxon>
        <taxon>Pseudomonadati</taxon>
        <taxon>Aquificota</taxon>
        <taxon>Aquificia</taxon>
        <taxon>Desulfurobacteriales</taxon>
        <taxon>Desulfurobacteriaceae</taxon>
        <taxon>Desulfurobacterium</taxon>
    </lineage>
</organism>
<reference evidence="3" key="1">
    <citation type="submission" date="2017-06" db="EMBL/GenBank/DDBJ databases">
        <authorList>
            <person name="Varghese N."/>
            <person name="Submissions S."/>
        </authorList>
    </citation>
    <scope>NUCLEOTIDE SEQUENCE [LARGE SCALE GENOMIC DNA]</scope>
    <source>
        <strain evidence="3">DSM 15668</strain>
    </source>
</reference>
<dbReference type="PANTHER" id="PTHR24096">
    <property type="entry name" value="LONG-CHAIN-FATTY-ACID--COA LIGASE"/>
    <property type="match status" value="1"/>
</dbReference>
<feature type="domain" description="AMP-dependent synthetase/ligase" evidence="1">
    <location>
        <begin position="10"/>
        <end position="250"/>
    </location>
</feature>
<evidence type="ECO:0000313" key="2">
    <source>
        <dbReference type="EMBL" id="SNR58567.1"/>
    </source>
</evidence>
<dbReference type="InterPro" id="IPR020845">
    <property type="entry name" value="AMP-binding_CS"/>
</dbReference>
<evidence type="ECO:0000259" key="1">
    <source>
        <dbReference type="Pfam" id="PF00501"/>
    </source>
</evidence>
<name>A0A238XI05_9BACT</name>
<keyword evidence="3" id="KW-1185">Reference proteome</keyword>
<dbReference type="AlphaFoldDB" id="A0A238XI05"/>
<dbReference type="InterPro" id="IPR042099">
    <property type="entry name" value="ANL_N_sf"/>
</dbReference>
<proteinExistence type="predicted"/>
<dbReference type="InterPro" id="IPR020459">
    <property type="entry name" value="AMP-binding"/>
</dbReference>
<protein>
    <submittedName>
        <fullName evidence="2">AMP-binding enzyme</fullName>
    </submittedName>
</protein>
<accession>A0A238XI05</accession>
<dbReference type="Gene3D" id="3.40.50.12780">
    <property type="entry name" value="N-terminal domain of ligase-like"/>
    <property type="match status" value="1"/>
</dbReference>
<dbReference type="Proteomes" id="UP000198405">
    <property type="component" value="Unassembled WGS sequence"/>
</dbReference>
<dbReference type="EMBL" id="FZOB01000001">
    <property type="protein sequence ID" value="SNR58567.1"/>
    <property type="molecule type" value="Genomic_DNA"/>
</dbReference>
<dbReference type="PROSITE" id="PS00455">
    <property type="entry name" value="AMP_BINDING"/>
    <property type="match status" value="1"/>
</dbReference>
<sequence length="254" mass="28831">MFLEDIIENFDKKGDKEILVEKKDGKYSSITFSEFKKLVSSVQKELGDINKEDRVVIFMENSPLWIASLFAVMFSGGISVPVDYLLSESEFFNILRDAQPRVILTSTQNYDKAKLAAKKLGYKPEIVKVDNVVVEDRELKILLPSMDDVAVILYTSGTTGNPKGVMLTYRNLNHNIEGIRDIRLLNEKDRFIAILPFHHTYPLLATVVLPITEGLPLVFIERLTPADILSTIRDQNVTIMVGVPKLFQVIYHNI</sequence>
<dbReference type="SUPFAM" id="SSF56801">
    <property type="entry name" value="Acetyl-CoA synthetase-like"/>
    <property type="match status" value="1"/>
</dbReference>
<dbReference type="RefSeq" id="WP_274534080.1">
    <property type="nucleotide sequence ID" value="NZ_FZOB01000001.1"/>
</dbReference>
<evidence type="ECO:0000313" key="3">
    <source>
        <dbReference type="Proteomes" id="UP000198405"/>
    </source>
</evidence>
<dbReference type="GO" id="GO:0016405">
    <property type="term" value="F:CoA-ligase activity"/>
    <property type="evidence" value="ECO:0007669"/>
    <property type="project" value="TreeGrafter"/>
</dbReference>
<dbReference type="Pfam" id="PF00501">
    <property type="entry name" value="AMP-binding"/>
    <property type="match status" value="1"/>
</dbReference>
<gene>
    <name evidence="2" type="ORF">SAMN06265340_1016</name>
</gene>
<dbReference type="InterPro" id="IPR000873">
    <property type="entry name" value="AMP-dep_synth/lig_dom"/>
</dbReference>
<dbReference type="PRINTS" id="PR00154">
    <property type="entry name" value="AMPBINDING"/>
</dbReference>